<dbReference type="SUPFAM" id="SSF52540">
    <property type="entry name" value="P-loop containing nucleoside triphosphate hydrolases"/>
    <property type="match status" value="1"/>
</dbReference>
<evidence type="ECO:0000256" key="2">
    <source>
        <dbReference type="ARBA" id="ARBA00022679"/>
    </source>
</evidence>
<comment type="similarity">
    <text evidence="1">Belongs to the sulfotransferase 1 family.</text>
</comment>
<dbReference type="Pfam" id="PF00685">
    <property type="entry name" value="Sulfotransfer_1"/>
    <property type="match status" value="1"/>
</dbReference>
<accession>A0A0G4FKB3</accession>
<dbReference type="AlphaFoldDB" id="A0A0G4FKB3"/>
<feature type="domain" description="Sulfotransferase" evidence="3">
    <location>
        <begin position="22"/>
        <end position="281"/>
    </location>
</feature>
<dbReference type="InterPro" id="IPR000863">
    <property type="entry name" value="Sulfotransferase_dom"/>
</dbReference>
<dbReference type="STRING" id="1169540.A0A0G4FKB3"/>
<dbReference type="EMBL" id="CDMY01000451">
    <property type="protein sequence ID" value="CEM14004.1"/>
    <property type="molecule type" value="Genomic_DNA"/>
</dbReference>
<dbReference type="OMA" id="WMQMICA"/>
<gene>
    <name evidence="4" type="ORF">Vbra_15617</name>
</gene>
<name>A0A0G4FKB3_VITBC</name>
<dbReference type="PhylomeDB" id="A0A0G4FKB3"/>
<dbReference type="Proteomes" id="UP000041254">
    <property type="component" value="Unassembled WGS sequence"/>
</dbReference>
<evidence type="ECO:0000313" key="4">
    <source>
        <dbReference type="EMBL" id="CEM14004.1"/>
    </source>
</evidence>
<proteinExistence type="inferred from homology"/>
<dbReference type="PANTHER" id="PTHR11783">
    <property type="entry name" value="SULFOTRANSFERASE SULT"/>
    <property type="match status" value="1"/>
</dbReference>
<dbReference type="InParanoid" id="A0A0G4FKB3"/>
<reference evidence="4 5" key="1">
    <citation type="submission" date="2014-11" db="EMBL/GenBank/DDBJ databases">
        <authorList>
            <person name="Zhu J."/>
            <person name="Qi W."/>
            <person name="Song R."/>
        </authorList>
    </citation>
    <scope>NUCLEOTIDE SEQUENCE [LARGE SCALE GENOMIC DNA]</scope>
</reference>
<evidence type="ECO:0000259" key="3">
    <source>
        <dbReference type="Pfam" id="PF00685"/>
    </source>
</evidence>
<dbReference type="VEuPathDB" id="CryptoDB:Vbra_15617"/>
<keyword evidence="5" id="KW-1185">Reference proteome</keyword>
<evidence type="ECO:0000313" key="5">
    <source>
        <dbReference type="Proteomes" id="UP000041254"/>
    </source>
</evidence>
<dbReference type="OrthoDB" id="10262068at2759"/>
<dbReference type="GO" id="GO:0008146">
    <property type="term" value="F:sulfotransferase activity"/>
    <property type="evidence" value="ECO:0007669"/>
    <property type="project" value="InterPro"/>
</dbReference>
<sequence length="313" mass="36011">MKKEYVTKTLDSHKWDDYVPKDGDIVVATYYKCGSTWMQQIVYSLLYHGEPPTDRPVTEMAPQPEMKLLPFSWDTLPDINGRRMVKTGLPADVVPFYSNVKYIYVGRDGRDAFMSLDNHWSSRNEKYYKSPHALPRYTDPPVSGDTGRFFDEWISKGNPCLPWETDGWPFWSLFRSIESWWHMRDKRNVLMVHFKNLKQDLEGQMKRIASFLEIDIDETALKQAADKCTFAHMKENALSVLGEQFSQSWGEGGQAGAQTFIFKGTDGRWKNVLTDQQMAKYAAKVAALPASCAHWLQTGEMVPMDDTHGAFIH</sequence>
<protein>
    <recommendedName>
        <fullName evidence="3">Sulfotransferase domain-containing protein</fullName>
    </recommendedName>
</protein>
<organism evidence="4 5">
    <name type="scientific">Vitrella brassicaformis (strain CCMP3155)</name>
    <dbReference type="NCBI Taxonomy" id="1169540"/>
    <lineage>
        <taxon>Eukaryota</taxon>
        <taxon>Sar</taxon>
        <taxon>Alveolata</taxon>
        <taxon>Colpodellida</taxon>
        <taxon>Vitrellaceae</taxon>
        <taxon>Vitrella</taxon>
    </lineage>
</organism>
<dbReference type="InterPro" id="IPR027417">
    <property type="entry name" value="P-loop_NTPase"/>
</dbReference>
<dbReference type="Gene3D" id="3.40.50.300">
    <property type="entry name" value="P-loop containing nucleotide triphosphate hydrolases"/>
    <property type="match status" value="1"/>
</dbReference>
<keyword evidence="2" id="KW-0808">Transferase</keyword>
<evidence type="ECO:0000256" key="1">
    <source>
        <dbReference type="ARBA" id="ARBA00005771"/>
    </source>
</evidence>